<dbReference type="OrthoDB" id="2543597at2759"/>
<reference evidence="8 9" key="1">
    <citation type="journal article" date="2016" name="Genome Biol. Evol.">
        <title>Divergent and convergent evolution of fungal pathogenicity.</title>
        <authorList>
            <person name="Shang Y."/>
            <person name="Xiao G."/>
            <person name="Zheng P."/>
            <person name="Cen K."/>
            <person name="Zhan S."/>
            <person name="Wang C."/>
        </authorList>
    </citation>
    <scope>NUCLEOTIDE SEQUENCE [LARGE SCALE GENOMIC DNA]</scope>
    <source>
        <strain evidence="8 9">RCEF 1005</strain>
    </source>
</reference>
<evidence type="ECO:0000256" key="3">
    <source>
        <dbReference type="ARBA" id="ARBA00022454"/>
    </source>
</evidence>
<evidence type="ECO:0000256" key="1">
    <source>
        <dbReference type="ARBA" id="ARBA00004123"/>
    </source>
</evidence>
<dbReference type="GO" id="GO:0000278">
    <property type="term" value="P:mitotic cell cycle"/>
    <property type="evidence" value="ECO:0007669"/>
    <property type="project" value="TreeGrafter"/>
</dbReference>
<evidence type="ECO:0000313" key="9">
    <source>
        <dbReference type="Proteomes" id="UP000076881"/>
    </source>
</evidence>
<organism evidence="8 9">
    <name type="scientific">Akanthomyces lecanii RCEF 1005</name>
    <dbReference type="NCBI Taxonomy" id="1081108"/>
    <lineage>
        <taxon>Eukaryota</taxon>
        <taxon>Fungi</taxon>
        <taxon>Dikarya</taxon>
        <taxon>Ascomycota</taxon>
        <taxon>Pezizomycotina</taxon>
        <taxon>Sordariomycetes</taxon>
        <taxon>Hypocreomycetidae</taxon>
        <taxon>Hypocreales</taxon>
        <taxon>Cordycipitaceae</taxon>
        <taxon>Akanthomyces</taxon>
        <taxon>Cordyceps confragosa</taxon>
    </lineage>
</organism>
<dbReference type="GO" id="GO:0005654">
    <property type="term" value="C:nucleoplasm"/>
    <property type="evidence" value="ECO:0007669"/>
    <property type="project" value="TreeGrafter"/>
</dbReference>
<comment type="subcellular location">
    <subcellularLocation>
        <location evidence="2">Chromosome</location>
        <location evidence="2">Centromere</location>
        <location evidence="2">Kinetochore</location>
    </subcellularLocation>
    <subcellularLocation>
        <location evidence="1">Nucleus</location>
    </subcellularLocation>
</comment>
<dbReference type="InterPro" id="IPR009072">
    <property type="entry name" value="Histone-fold"/>
</dbReference>
<evidence type="ECO:0008006" key="10">
    <source>
        <dbReference type="Google" id="ProtNLM"/>
    </source>
</evidence>
<dbReference type="Gene3D" id="1.10.20.10">
    <property type="entry name" value="Histone, subunit A"/>
    <property type="match status" value="1"/>
</dbReference>
<dbReference type="GO" id="GO:0051382">
    <property type="term" value="P:kinetochore assembly"/>
    <property type="evidence" value="ECO:0007669"/>
    <property type="project" value="TreeGrafter"/>
</dbReference>
<dbReference type="EMBL" id="AZHF01000010">
    <property type="protein sequence ID" value="OAA69997.1"/>
    <property type="molecule type" value="Genomic_DNA"/>
</dbReference>
<keyword evidence="5" id="KW-0539">Nucleus</keyword>
<dbReference type="Proteomes" id="UP000076881">
    <property type="component" value="Unassembled WGS sequence"/>
</dbReference>
<dbReference type="GO" id="GO:0000776">
    <property type="term" value="C:kinetochore"/>
    <property type="evidence" value="ECO:0007669"/>
    <property type="project" value="UniProtKB-KW"/>
</dbReference>
<evidence type="ECO:0000256" key="2">
    <source>
        <dbReference type="ARBA" id="ARBA00004629"/>
    </source>
</evidence>
<accession>A0A168BE50</accession>
<gene>
    <name evidence="8" type="ORF">LEL_09813</name>
</gene>
<dbReference type="PANTHER" id="PTHR34832:SF1">
    <property type="entry name" value="CENTROMERE PROTEIN W"/>
    <property type="match status" value="1"/>
</dbReference>
<proteinExistence type="inferred from homology"/>
<keyword evidence="4" id="KW-0995">Kinetochore</keyword>
<evidence type="ECO:0000256" key="4">
    <source>
        <dbReference type="ARBA" id="ARBA00022838"/>
    </source>
</evidence>
<evidence type="ECO:0000313" key="8">
    <source>
        <dbReference type="EMBL" id="OAA69997.1"/>
    </source>
</evidence>
<dbReference type="InterPro" id="IPR052484">
    <property type="entry name" value="CENP-W/WIP1"/>
</dbReference>
<keyword evidence="6" id="KW-0137">Centromere</keyword>
<dbReference type="STRING" id="1081108.A0A168BE50"/>
<evidence type="ECO:0000256" key="7">
    <source>
        <dbReference type="ARBA" id="ARBA00038432"/>
    </source>
</evidence>
<dbReference type="GO" id="GO:0046982">
    <property type="term" value="F:protein heterodimerization activity"/>
    <property type="evidence" value="ECO:0007669"/>
    <property type="project" value="InterPro"/>
</dbReference>
<name>A0A168BE50_CORDF</name>
<dbReference type="FunFam" id="1.10.20.10:FF:000075">
    <property type="entry name" value="WGS project CABT00000000 data, contig 2.56"/>
    <property type="match status" value="1"/>
</dbReference>
<comment type="similarity">
    <text evidence="7">Belongs to the CENP-W/WIP1 family.</text>
</comment>
<keyword evidence="9" id="KW-1185">Reference proteome</keyword>
<comment type="caution">
    <text evidence="8">The sequence shown here is derived from an EMBL/GenBank/DDBJ whole genome shotgun (WGS) entry which is preliminary data.</text>
</comment>
<dbReference type="CDD" id="cd13732">
    <property type="entry name" value="HFD_CENP-W"/>
    <property type="match status" value="1"/>
</dbReference>
<dbReference type="PANTHER" id="PTHR34832">
    <property type="entry name" value="CENTROMERE PROTEIN W"/>
    <property type="match status" value="1"/>
</dbReference>
<dbReference type="AlphaFoldDB" id="A0A168BE50"/>
<evidence type="ECO:0000256" key="6">
    <source>
        <dbReference type="ARBA" id="ARBA00023328"/>
    </source>
</evidence>
<keyword evidence="3" id="KW-0158">Chromosome</keyword>
<sequence length="77" mass="8686">MGAKAYPKSTLKKIVKAHSNHTLKKDADVSIYLNYVLFMERYLIKEAAIQSKQSGERGLTTRSVKKATRDILAKFKG</sequence>
<dbReference type="GO" id="GO:0007059">
    <property type="term" value="P:chromosome segregation"/>
    <property type="evidence" value="ECO:0007669"/>
    <property type="project" value="TreeGrafter"/>
</dbReference>
<evidence type="ECO:0000256" key="5">
    <source>
        <dbReference type="ARBA" id="ARBA00023242"/>
    </source>
</evidence>
<protein>
    <recommendedName>
        <fullName evidence="10">Histone-fold protein</fullName>
    </recommendedName>
</protein>